<dbReference type="EMBL" id="CP118166">
    <property type="protein sequence ID" value="WDI30827.1"/>
    <property type="molecule type" value="Genomic_DNA"/>
</dbReference>
<protein>
    <submittedName>
        <fullName evidence="2">Molybdopterin-binding protein</fullName>
    </submittedName>
</protein>
<feature type="domain" description="MoaB/Mog" evidence="1">
    <location>
        <begin position="6"/>
        <end position="168"/>
    </location>
</feature>
<dbReference type="KEGG" id="hfl:PUV54_12770"/>
<dbReference type="InterPro" id="IPR056596">
    <property type="entry name" value="FLAD1_M"/>
</dbReference>
<dbReference type="CDD" id="cd00885">
    <property type="entry name" value="cinA"/>
    <property type="match status" value="1"/>
</dbReference>
<dbReference type="SMART" id="SM00852">
    <property type="entry name" value="MoCF_biosynth"/>
    <property type="match status" value="1"/>
</dbReference>
<evidence type="ECO:0000313" key="2">
    <source>
        <dbReference type="EMBL" id="WDI30827.1"/>
    </source>
</evidence>
<keyword evidence="3" id="KW-1185">Reference proteome</keyword>
<proteinExistence type="predicted"/>
<dbReference type="InterPro" id="IPR001453">
    <property type="entry name" value="MoaB/Mog_dom"/>
</dbReference>
<accession>A0AAE9ZE21</accession>
<dbReference type="SUPFAM" id="SSF53218">
    <property type="entry name" value="Molybdenum cofactor biosynthesis proteins"/>
    <property type="match status" value="1"/>
</dbReference>
<dbReference type="PANTHER" id="PTHR13939:SF0">
    <property type="entry name" value="NMN AMIDOHYDROLASE-LIKE PROTEIN YFAY"/>
    <property type="match status" value="1"/>
</dbReference>
<dbReference type="PANTHER" id="PTHR13939">
    <property type="entry name" value="NICOTINAMIDE-NUCLEOTIDE AMIDOHYDROLASE PNCC"/>
    <property type="match status" value="1"/>
</dbReference>
<name>A0AAE9ZE21_9PROT</name>
<organism evidence="2 3">
    <name type="scientific">Hyphococcus flavus</name>
    <dbReference type="NCBI Taxonomy" id="1866326"/>
    <lineage>
        <taxon>Bacteria</taxon>
        <taxon>Pseudomonadati</taxon>
        <taxon>Pseudomonadota</taxon>
        <taxon>Alphaproteobacteria</taxon>
        <taxon>Parvularculales</taxon>
        <taxon>Parvularculaceae</taxon>
        <taxon>Hyphococcus</taxon>
    </lineage>
</organism>
<dbReference type="RefSeq" id="WP_274492649.1">
    <property type="nucleotide sequence ID" value="NZ_CP118166.1"/>
</dbReference>
<dbReference type="Proteomes" id="UP001214043">
    <property type="component" value="Chromosome"/>
</dbReference>
<reference evidence="2" key="1">
    <citation type="submission" date="2023-02" db="EMBL/GenBank/DDBJ databases">
        <title>Genome sequence of Hyphococcus flavus.</title>
        <authorList>
            <person name="Rong J.-C."/>
            <person name="Zhao Q."/>
            <person name="Yi M."/>
            <person name="Wu J.-Y."/>
        </authorList>
    </citation>
    <scope>NUCLEOTIDE SEQUENCE</scope>
    <source>
        <strain evidence="2">MCCC 1K03223</strain>
    </source>
</reference>
<dbReference type="InterPro" id="IPR036425">
    <property type="entry name" value="MoaB/Mog-like_dom_sf"/>
</dbReference>
<dbReference type="Gene3D" id="3.40.980.10">
    <property type="entry name" value="MoaB/Mog-like domain"/>
    <property type="match status" value="1"/>
</dbReference>
<sequence length="250" mass="26692">MQKTAAILAIGDELLSGRTRDANMHYLAGWLTERGVELKEARVVGDDSDDIGAALNALRGKYDYVFTSGGIGPTHDDITVDAIAAALGVSVIEHPRAAAMIRHYYSKRDIEVTPARLRMARTPEGAHLIENPVSGAPGVRIENIFVMAGVPRIFQAMLNAIEGEIERGAVIHARAATAPNLPESMLADQLREIQGALKGVSLGSYPIDGDEKGVTVVARSMDEAVATSAIEAVCAAMRALGVDPRLEDRR</sequence>
<evidence type="ECO:0000259" key="1">
    <source>
        <dbReference type="SMART" id="SM00852"/>
    </source>
</evidence>
<dbReference type="Pfam" id="PF00994">
    <property type="entry name" value="MoCF_biosynth"/>
    <property type="match status" value="1"/>
</dbReference>
<evidence type="ECO:0000313" key="3">
    <source>
        <dbReference type="Proteomes" id="UP001214043"/>
    </source>
</evidence>
<gene>
    <name evidence="2" type="ORF">PUV54_12770</name>
</gene>
<dbReference type="InterPro" id="IPR050101">
    <property type="entry name" value="CinA"/>
</dbReference>
<dbReference type="Pfam" id="PF24102">
    <property type="entry name" value="FLAD1_M"/>
    <property type="match status" value="1"/>
</dbReference>
<dbReference type="AlphaFoldDB" id="A0AAE9ZE21"/>